<evidence type="ECO:0000256" key="1">
    <source>
        <dbReference type="ARBA" id="ARBA00004141"/>
    </source>
</evidence>
<dbReference type="FunFam" id="3.40.630.10:FF:000121">
    <property type="entry name" value="GPI transamidase component (GAA1), putative"/>
    <property type="match status" value="1"/>
</dbReference>
<keyword evidence="4 5" id="KW-0472">Membrane</keyword>
<keyword evidence="3 5" id="KW-1133">Transmembrane helix</keyword>
<feature type="transmembrane region" description="Helical" evidence="5">
    <location>
        <begin position="154"/>
        <end position="177"/>
    </location>
</feature>
<dbReference type="InterPro" id="IPR007246">
    <property type="entry name" value="Gaa1"/>
</dbReference>
<dbReference type="InterPro" id="IPR035952">
    <property type="entry name" value="Rhomboid-like_sf"/>
</dbReference>
<dbReference type="SUPFAM" id="SSF144091">
    <property type="entry name" value="Rhomboid-like"/>
    <property type="match status" value="1"/>
</dbReference>
<feature type="transmembrane region" description="Helical" evidence="5">
    <location>
        <begin position="747"/>
        <end position="772"/>
    </location>
</feature>
<feature type="transmembrane region" description="Helical" evidence="5">
    <location>
        <begin position="22"/>
        <end position="43"/>
    </location>
</feature>
<keyword evidence="8" id="KW-1185">Reference proteome</keyword>
<protein>
    <submittedName>
        <fullName evidence="7">Gaa1-domain-containing protein</fullName>
    </submittedName>
</protein>
<evidence type="ECO:0000313" key="7">
    <source>
        <dbReference type="EMBL" id="PMD42410.1"/>
    </source>
</evidence>
<dbReference type="Proteomes" id="UP000235786">
    <property type="component" value="Unassembled WGS sequence"/>
</dbReference>
<dbReference type="OrthoDB" id="445301at2759"/>
<comment type="subcellular location">
    <subcellularLocation>
        <location evidence="1">Membrane</location>
        <topology evidence="1">Multi-pass membrane protein</topology>
    </subcellularLocation>
</comment>
<feature type="transmembrane region" description="Helical" evidence="5">
    <location>
        <begin position="122"/>
        <end position="142"/>
    </location>
</feature>
<gene>
    <name evidence="7" type="ORF">L207DRAFT_424210</name>
</gene>
<feature type="transmembrane region" description="Helical" evidence="5">
    <location>
        <begin position="69"/>
        <end position="88"/>
    </location>
</feature>
<dbReference type="SUPFAM" id="SSF53187">
    <property type="entry name" value="Zn-dependent exopeptidases"/>
    <property type="match status" value="1"/>
</dbReference>
<accession>A0A2J6RV62</accession>
<dbReference type="InterPro" id="IPR022764">
    <property type="entry name" value="Peptidase_S54_rhomboid_dom"/>
</dbReference>
<dbReference type="Gene3D" id="1.20.1540.10">
    <property type="entry name" value="Rhomboid-like"/>
    <property type="match status" value="1"/>
</dbReference>
<dbReference type="GO" id="GO:0042765">
    <property type="term" value="C:GPI-anchor transamidase complex"/>
    <property type="evidence" value="ECO:0007669"/>
    <property type="project" value="InterPro"/>
</dbReference>
<feature type="transmembrane region" description="Helical" evidence="5">
    <location>
        <begin position="277"/>
        <end position="298"/>
    </location>
</feature>
<feature type="transmembrane region" description="Helical" evidence="5">
    <location>
        <begin position="679"/>
        <end position="699"/>
    </location>
</feature>
<dbReference type="PANTHER" id="PTHR13304:SF0">
    <property type="entry name" value="GLYCOSYLPHOSPHATIDYLINOSITOL ANCHOR ATTACHMENT 1 PROTEIN"/>
    <property type="match status" value="1"/>
</dbReference>
<feature type="transmembrane region" description="Helical" evidence="5">
    <location>
        <begin position="792"/>
        <end position="813"/>
    </location>
</feature>
<dbReference type="GO" id="GO:0004252">
    <property type="term" value="F:serine-type endopeptidase activity"/>
    <property type="evidence" value="ECO:0007669"/>
    <property type="project" value="InterPro"/>
</dbReference>
<evidence type="ECO:0000313" key="8">
    <source>
        <dbReference type="Proteomes" id="UP000235786"/>
    </source>
</evidence>
<proteinExistence type="predicted"/>
<feature type="transmembrane region" description="Helical" evidence="5">
    <location>
        <begin position="711"/>
        <end position="735"/>
    </location>
</feature>
<feature type="transmembrane region" description="Helical" evidence="5">
    <location>
        <begin position="620"/>
        <end position="640"/>
    </location>
</feature>
<dbReference type="Pfam" id="PF01694">
    <property type="entry name" value="Rhomboid"/>
    <property type="match status" value="1"/>
</dbReference>
<dbReference type="PANTHER" id="PTHR13304">
    <property type="entry name" value="GLYCOSYLPHOSPHATIDYLINOSITOL ANCHOR ATTACHMENT 1 PROTEIN"/>
    <property type="match status" value="1"/>
</dbReference>
<evidence type="ECO:0000256" key="4">
    <source>
        <dbReference type="ARBA" id="ARBA00023136"/>
    </source>
</evidence>
<feature type="transmembrane region" description="Helical" evidence="5">
    <location>
        <begin position="95"/>
        <end position="116"/>
    </location>
</feature>
<feature type="transmembrane region" description="Helical" evidence="5">
    <location>
        <begin position="825"/>
        <end position="846"/>
    </location>
</feature>
<feature type="domain" description="Peptidase S54 rhomboid" evidence="6">
    <location>
        <begin position="60"/>
        <end position="201"/>
    </location>
</feature>
<evidence type="ECO:0000256" key="3">
    <source>
        <dbReference type="ARBA" id="ARBA00022989"/>
    </source>
</evidence>
<name>A0A2J6RV62_HYAVF</name>
<evidence type="ECO:0000256" key="5">
    <source>
        <dbReference type="SAM" id="Phobius"/>
    </source>
</evidence>
<organism evidence="7 8">
    <name type="scientific">Hyaloscypha variabilis (strain UAMH 11265 / GT02V1 / F)</name>
    <name type="common">Meliniomyces variabilis</name>
    <dbReference type="NCBI Taxonomy" id="1149755"/>
    <lineage>
        <taxon>Eukaryota</taxon>
        <taxon>Fungi</taxon>
        <taxon>Dikarya</taxon>
        <taxon>Ascomycota</taxon>
        <taxon>Pezizomycotina</taxon>
        <taxon>Leotiomycetes</taxon>
        <taxon>Helotiales</taxon>
        <taxon>Hyaloscyphaceae</taxon>
        <taxon>Hyaloscypha</taxon>
        <taxon>Hyaloscypha variabilis</taxon>
    </lineage>
</organism>
<reference evidence="7 8" key="1">
    <citation type="submission" date="2016-04" db="EMBL/GenBank/DDBJ databases">
        <title>A degradative enzymes factory behind the ericoid mycorrhizal symbiosis.</title>
        <authorList>
            <consortium name="DOE Joint Genome Institute"/>
            <person name="Martino E."/>
            <person name="Morin E."/>
            <person name="Grelet G."/>
            <person name="Kuo A."/>
            <person name="Kohler A."/>
            <person name="Daghino S."/>
            <person name="Barry K."/>
            <person name="Choi C."/>
            <person name="Cichocki N."/>
            <person name="Clum A."/>
            <person name="Copeland A."/>
            <person name="Hainaut M."/>
            <person name="Haridas S."/>
            <person name="Labutti K."/>
            <person name="Lindquist E."/>
            <person name="Lipzen A."/>
            <person name="Khouja H.-R."/>
            <person name="Murat C."/>
            <person name="Ohm R."/>
            <person name="Olson A."/>
            <person name="Spatafora J."/>
            <person name="Veneault-Fourrey C."/>
            <person name="Henrissat B."/>
            <person name="Grigoriev I."/>
            <person name="Martin F."/>
            <person name="Perotto S."/>
        </authorList>
    </citation>
    <scope>NUCLEOTIDE SEQUENCE [LARGE SCALE GENOMIC DNA]</scope>
    <source>
        <strain evidence="7 8">F</strain>
    </source>
</reference>
<feature type="transmembrane region" description="Helical" evidence="5">
    <location>
        <begin position="183"/>
        <end position="203"/>
    </location>
</feature>
<evidence type="ECO:0000256" key="2">
    <source>
        <dbReference type="ARBA" id="ARBA00022692"/>
    </source>
</evidence>
<evidence type="ECO:0000259" key="6">
    <source>
        <dbReference type="Pfam" id="PF01694"/>
    </source>
</evidence>
<dbReference type="GO" id="GO:0016255">
    <property type="term" value="P:attachment of GPI anchor to protein"/>
    <property type="evidence" value="ECO:0007669"/>
    <property type="project" value="TreeGrafter"/>
</dbReference>
<dbReference type="Pfam" id="PF04114">
    <property type="entry name" value="Gaa1"/>
    <property type="match status" value="1"/>
</dbReference>
<sequence length="875" mass="97717">MPPSLPQFSAARARSYIFRLPLFTRCIIFVIVLFWLVSLQSAWDVQQWGALIPKEIGLATMYRTNTFPLVHAGFFHAFMNILALTPLLERFEAEYGTLTTLALFLGPLSTIPALLYTFAERAIGLNTTVLGASIWVFTLIAMEAVKTYRTNPNFVIGTTQIPTWITPIVMVLFVSFLIPHTSFLGHCCGLAFGYGWGLGYLKFLAPPEWILRWIEGKLNLLGRLPHYVSVDQKTYGRYGVLPTTNAPANPDIALRFTDQGQRPSTVLLRRNPFILKLPPYLSFLCIVIGVAWLLVLPLDNYSRRTYISENALLPGQVHTYFAGSDQNVFRGYKHEVDALEERSNIEVNDKLEEFFKASGLKVARQSYEYKSAGETYTGENIYAILHAPRGDATEAIVLVGAWRNMEGKLNRSGVALILTLARYFKRWSLWSKDIIFLVTADSKAGPQAWVDAYHDTHQSNKVESLPLKSGALQGAVVIDYPFDHRFQDIHIVYDGINGQLPNLDLLNTVVSISGHMGIGTSLQKMWQHSDSYRDRLQTMLRGMLNQGLGHASGPHSSFIPYHVDAITLQPFGEGWQDEMAMGRVIESTFRSLNNLLEHLHQSFFFYLLMQADRFVSIGTYLPSAMLVAVNFTIMAIFLWVKSGSPIDKSSKKGSLAVGKAGSLKALVPEEVISVRERELFLPLAVVAGSQFLGVLPLYIFNHTPQAMLSPIFTAFTSVNAFFPLIFSALLTHYFAPTAHHYTLIKTFSLLLLGLFLSSLATLNFSLAFLVGLLSAPLTYMQPLPNHPIIKGVLALLLSALSPTTVLVAGCWWWELGIGAVLKEAAFGWDVWGMTTQVVVWCVWWPAWLVGMVLLFGNPREEKVDGDVGKGKKIKT</sequence>
<dbReference type="AlphaFoldDB" id="A0A2J6RV62"/>
<dbReference type="STRING" id="1149755.A0A2J6RV62"/>
<keyword evidence="2 5" id="KW-0812">Transmembrane</keyword>
<dbReference type="EMBL" id="KZ613943">
    <property type="protein sequence ID" value="PMD42410.1"/>
    <property type="molecule type" value="Genomic_DNA"/>
</dbReference>
<dbReference type="Gene3D" id="3.40.630.10">
    <property type="entry name" value="Zn peptidases"/>
    <property type="match status" value="1"/>
</dbReference>